<dbReference type="InParanoid" id="G0P352"/>
<protein>
    <submittedName>
        <fullName evidence="1">Uncharacterized protein</fullName>
    </submittedName>
</protein>
<dbReference type="AlphaFoldDB" id="G0P352"/>
<evidence type="ECO:0000313" key="1">
    <source>
        <dbReference type="EMBL" id="EGT43842.1"/>
    </source>
</evidence>
<dbReference type="STRING" id="135651.G0P352"/>
<proteinExistence type="predicted"/>
<keyword evidence="2" id="KW-1185">Reference proteome</keyword>
<dbReference type="OrthoDB" id="5862240at2759"/>
<evidence type="ECO:0000313" key="2">
    <source>
        <dbReference type="Proteomes" id="UP000008068"/>
    </source>
</evidence>
<reference evidence="2" key="1">
    <citation type="submission" date="2011-07" db="EMBL/GenBank/DDBJ databases">
        <authorList>
            <consortium name="Caenorhabditis brenneri Sequencing and Analysis Consortium"/>
            <person name="Wilson R.K."/>
        </authorList>
    </citation>
    <scope>NUCLEOTIDE SEQUENCE [LARGE SCALE GENOMIC DNA]</scope>
    <source>
        <strain evidence="2">PB2801</strain>
    </source>
</reference>
<name>G0P352_CAEBE</name>
<dbReference type="Proteomes" id="UP000008068">
    <property type="component" value="Unassembled WGS sequence"/>
</dbReference>
<sequence length="156" mass="17258">MNIARGLLEYAEQNGQTITDKELLTRVTEAIELDRAADQILKKRAEMASEVESMADKELAKIERIHLKMPRHMQDKVKIEGRTVTIAQEPPMMRQGPPMQFMEMPPPRIFPPGMAPPPTKKPAINLSGTITSALKAQVSQNQRSLGTGSAPLATCK</sequence>
<gene>
    <name evidence="1" type="ORF">CAEBREN_12001</name>
</gene>
<dbReference type="EMBL" id="GL380037">
    <property type="protein sequence ID" value="EGT43842.1"/>
    <property type="molecule type" value="Genomic_DNA"/>
</dbReference>
<organism evidence="2">
    <name type="scientific">Caenorhabditis brenneri</name>
    <name type="common">Nematode worm</name>
    <dbReference type="NCBI Taxonomy" id="135651"/>
    <lineage>
        <taxon>Eukaryota</taxon>
        <taxon>Metazoa</taxon>
        <taxon>Ecdysozoa</taxon>
        <taxon>Nematoda</taxon>
        <taxon>Chromadorea</taxon>
        <taxon>Rhabditida</taxon>
        <taxon>Rhabditina</taxon>
        <taxon>Rhabditomorpha</taxon>
        <taxon>Rhabditoidea</taxon>
        <taxon>Rhabditidae</taxon>
        <taxon>Peloderinae</taxon>
        <taxon>Caenorhabditis</taxon>
    </lineage>
</organism>
<accession>G0P352</accession>
<dbReference type="HOGENOM" id="CLU_1688273_0_0_1"/>